<feature type="transmembrane region" description="Helical" evidence="23">
    <location>
        <begin position="268"/>
        <end position="286"/>
    </location>
</feature>
<evidence type="ECO:0000313" key="24">
    <source>
        <dbReference type="EMBL" id="MDT0263879.1"/>
    </source>
</evidence>
<feature type="transmembrane region" description="Helical" evidence="23">
    <location>
        <begin position="35"/>
        <end position="57"/>
    </location>
</feature>
<dbReference type="PANTHER" id="PTHR30474:SF2">
    <property type="entry name" value="PEPTIDOGLYCAN GLYCOSYLTRANSFERASE FTSW-RELATED"/>
    <property type="match status" value="1"/>
</dbReference>
<evidence type="ECO:0000256" key="21">
    <source>
        <dbReference type="ARBA" id="ARBA00049966"/>
    </source>
</evidence>
<comment type="subcellular location">
    <subcellularLocation>
        <location evidence="1">Cell membrane</location>
        <topology evidence="1">Multi-pass membrane protein</topology>
    </subcellularLocation>
</comment>
<evidence type="ECO:0000256" key="18">
    <source>
        <dbReference type="ARBA" id="ARBA00041418"/>
    </source>
</evidence>
<feature type="transmembrane region" description="Helical" evidence="23">
    <location>
        <begin position="185"/>
        <end position="205"/>
    </location>
</feature>
<feature type="transmembrane region" description="Helical" evidence="23">
    <location>
        <begin position="334"/>
        <end position="355"/>
    </location>
</feature>
<evidence type="ECO:0000256" key="16">
    <source>
        <dbReference type="ARBA" id="ARBA00038053"/>
    </source>
</evidence>
<dbReference type="InterPro" id="IPR013437">
    <property type="entry name" value="FtsW"/>
</dbReference>
<evidence type="ECO:0000256" key="1">
    <source>
        <dbReference type="ARBA" id="ARBA00004651"/>
    </source>
</evidence>
<protein>
    <recommendedName>
        <fullName evidence="17">Probable peptidoglycan glycosyltransferase FtsW</fullName>
        <ecNumber evidence="19">2.4.99.28</ecNumber>
    </recommendedName>
    <alternativeName>
        <fullName evidence="18">Cell division protein FtsW</fullName>
    </alternativeName>
    <alternativeName>
        <fullName evidence="15">Cell wall polymerase</fullName>
    </alternativeName>
    <alternativeName>
        <fullName evidence="14">Peptidoglycan polymerase</fullName>
    </alternativeName>
</protein>
<reference evidence="25" key="1">
    <citation type="submission" date="2023-07" db="EMBL/GenBank/DDBJ databases">
        <title>30 novel species of actinomycetes from the DSMZ collection.</title>
        <authorList>
            <person name="Nouioui I."/>
        </authorList>
    </citation>
    <scope>NUCLEOTIDE SEQUENCE [LARGE SCALE GENOMIC DNA]</scope>
    <source>
        <strain evidence="25">DSM 44399</strain>
    </source>
</reference>
<keyword evidence="25" id="KW-1185">Reference proteome</keyword>
<comment type="similarity">
    <text evidence="16">Belongs to the SEDS family. FtsW subfamily.</text>
</comment>
<dbReference type="EMBL" id="JAVREH010000057">
    <property type="protein sequence ID" value="MDT0263879.1"/>
    <property type="molecule type" value="Genomic_DNA"/>
</dbReference>
<comment type="catalytic activity">
    <reaction evidence="20">
        <text>[GlcNAc-(1-&gt;4)-Mur2Ac(oyl-L-Ala-gamma-D-Glu-L-Lys-D-Ala-D-Ala)](n)-di-trans,octa-cis-undecaprenyl diphosphate + beta-D-GlcNAc-(1-&gt;4)-Mur2Ac(oyl-L-Ala-gamma-D-Glu-L-Lys-D-Ala-D-Ala)-di-trans,octa-cis-undecaprenyl diphosphate = [GlcNAc-(1-&gt;4)-Mur2Ac(oyl-L-Ala-gamma-D-Glu-L-Lys-D-Ala-D-Ala)](n+1)-di-trans,octa-cis-undecaprenyl diphosphate + di-trans,octa-cis-undecaprenyl diphosphate + H(+)</text>
        <dbReference type="Rhea" id="RHEA:23708"/>
        <dbReference type="Rhea" id="RHEA-COMP:9602"/>
        <dbReference type="Rhea" id="RHEA-COMP:9603"/>
        <dbReference type="ChEBI" id="CHEBI:15378"/>
        <dbReference type="ChEBI" id="CHEBI:58405"/>
        <dbReference type="ChEBI" id="CHEBI:60033"/>
        <dbReference type="ChEBI" id="CHEBI:78435"/>
        <dbReference type="EC" id="2.4.99.28"/>
    </reaction>
</comment>
<keyword evidence="8" id="KW-0133">Cell shape</keyword>
<keyword evidence="6" id="KW-0808">Transferase</keyword>
<keyword evidence="5" id="KW-0328">Glycosyltransferase</keyword>
<evidence type="ECO:0000256" key="4">
    <source>
        <dbReference type="ARBA" id="ARBA00022618"/>
    </source>
</evidence>
<sequence length="435" mass="45438">MQLLLAAGGGLLFLGLLMAASTTISASMQTPGASMWAQLIHELIFIGLSAPVFWLAVRVPPNVYRRLAYPLLGLSLMLLVGVLVPGVGATINGAHRWIGLGSLSLQPSEFAKLAMLLWSADLLARKEKLGTLTTLRHVLVPLVPAFVAVIGLVMLEPDLGTTLCFVLILLGLLWSVGLPGRYFTGMLAAVVAAVTLLAVISPYRLQRLTTFLHPYADQQGSGYQTVQAFHALHHGGLFGVGLGASTYKYGWVPNANSDYVFAIVGEELGLLGCLVVLMLFALFAYAAMRIALRSRDPFIRLTAAGSGIWLGGQALINTGYVSGLLPVTGIPLPFISNGGTSLILTCGVLGMLVCFARHEPAAWAAAQAAAAAGTTPAWVRLLGLRPATVAAVRAAPPSQPVAVPHIAPARPEPGRTPAAAPGLTLGGDEDIRAAG</sequence>
<evidence type="ECO:0000256" key="9">
    <source>
        <dbReference type="ARBA" id="ARBA00022984"/>
    </source>
</evidence>
<evidence type="ECO:0000256" key="3">
    <source>
        <dbReference type="ARBA" id="ARBA00022475"/>
    </source>
</evidence>
<evidence type="ECO:0000256" key="12">
    <source>
        <dbReference type="ARBA" id="ARBA00023306"/>
    </source>
</evidence>
<evidence type="ECO:0000256" key="10">
    <source>
        <dbReference type="ARBA" id="ARBA00022989"/>
    </source>
</evidence>
<evidence type="ECO:0000256" key="8">
    <source>
        <dbReference type="ARBA" id="ARBA00022960"/>
    </source>
</evidence>
<dbReference type="Pfam" id="PF01098">
    <property type="entry name" value="FTSW_RODA_SPOVE"/>
    <property type="match status" value="1"/>
</dbReference>
<dbReference type="EC" id="2.4.99.28" evidence="19"/>
<keyword evidence="12" id="KW-0131">Cell cycle</keyword>
<dbReference type="PANTHER" id="PTHR30474">
    <property type="entry name" value="CELL CYCLE PROTEIN"/>
    <property type="match status" value="1"/>
</dbReference>
<evidence type="ECO:0000256" key="11">
    <source>
        <dbReference type="ARBA" id="ARBA00023136"/>
    </source>
</evidence>
<evidence type="ECO:0000256" key="17">
    <source>
        <dbReference type="ARBA" id="ARBA00041185"/>
    </source>
</evidence>
<evidence type="ECO:0000256" key="22">
    <source>
        <dbReference type="SAM" id="MobiDB-lite"/>
    </source>
</evidence>
<comment type="function">
    <text evidence="21">Peptidoglycan polymerase that is essential for cell division.</text>
</comment>
<evidence type="ECO:0000256" key="19">
    <source>
        <dbReference type="ARBA" id="ARBA00044770"/>
    </source>
</evidence>
<feature type="transmembrane region" description="Helical" evidence="23">
    <location>
        <begin position="69"/>
        <end position="91"/>
    </location>
</feature>
<gene>
    <name evidence="24" type="primary">ftsW</name>
    <name evidence="24" type="ORF">RM423_21115</name>
</gene>
<dbReference type="InterPro" id="IPR001182">
    <property type="entry name" value="FtsW/RodA"/>
</dbReference>
<keyword evidence="11 23" id="KW-0472">Membrane</keyword>
<dbReference type="Proteomes" id="UP001183176">
    <property type="component" value="Unassembled WGS sequence"/>
</dbReference>
<keyword evidence="4" id="KW-0132">Cell division</keyword>
<evidence type="ECO:0000256" key="2">
    <source>
        <dbReference type="ARBA" id="ARBA00004752"/>
    </source>
</evidence>
<keyword evidence="7 23" id="KW-0812">Transmembrane</keyword>
<keyword evidence="3" id="KW-1003">Cell membrane</keyword>
<accession>A0ABU2JFW6</accession>
<evidence type="ECO:0000256" key="15">
    <source>
        <dbReference type="ARBA" id="ARBA00033270"/>
    </source>
</evidence>
<keyword evidence="9" id="KW-0573">Peptidoglycan synthesis</keyword>
<evidence type="ECO:0000256" key="13">
    <source>
        <dbReference type="ARBA" id="ARBA00023316"/>
    </source>
</evidence>
<name>A0ABU2JFW6_9ACTN</name>
<evidence type="ECO:0000256" key="7">
    <source>
        <dbReference type="ARBA" id="ARBA00022692"/>
    </source>
</evidence>
<feature type="transmembrane region" description="Helical" evidence="23">
    <location>
        <begin position="298"/>
        <end position="322"/>
    </location>
</feature>
<evidence type="ECO:0000256" key="6">
    <source>
        <dbReference type="ARBA" id="ARBA00022679"/>
    </source>
</evidence>
<comment type="caution">
    <text evidence="24">The sequence shown here is derived from an EMBL/GenBank/DDBJ whole genome shotgun (WGS) entry which is preliminary data.</text>
</comment>
<evidence type="ECO:0000256" key="14">
    <source>
        <dbReference type="ARBA" id="ARBA00032370"/>
    </source>
</evidence>
<evidence type="ECO:0000256" key="23">
    <source>
        <dbReference type="SAM" id="Phobius"/>
    </source>
</evidence>
<keyword evidence="13" id="KW-0961">Cell wall biogenesis/degradation</keyword>
<organism evidence="24 25">
    <name type="scientific">Jatrophihabitans lederbergiae</name>
    <dbReference type="NCBI Taxonomy" id="3075547"/>
    <lineage>
        <taxon>Bacteria</taxon>
        <taxon>Bacillati</taxon>
        <taxon>Actinomycetota</taxon>
        <taxon>Actinomycetes</taxon>
        <taxon>Jatrophihabitantales</taxon>
        <taxon>Jatrophihabitantaceae</taxon>
        <taxon>Jatrophihabitans</taxon>
    </lineage>
</organism>
<dbReference type="RefSeq" id="WP_311425023.1">
    <property type="nucleotide sequence ID" value="NZ_JAVREH010000057.1"/>
</dbReference>
<feature type="transmembrane region" description="Helical" evidence="23">
    <location>
        <begin position="138"/>
        <end position="154"/>
    </location>
</feature>
<proteinExistence type="inferred from homology"/>
<evidence type="ECO:0000256" key="20">
    <source>
        <dbReference type="ARBA" id="ARBA00049902"/>
    </source>
</evidence>
<keyword evidence="10 23" id="KW-1133">Transmembrane helix</keyword>
<evidence type="ECO:0000313" key="25">
    <source>
        <dbReference type="Proteomes" id="UP001183176"/>
    </source>
</evidence>
<comment type="pathway">
    <text evidence="2">Cell wall biogenesis; peptidoglycan biosynthesis.</text>
</comment>
<feature type="region of interest" description="Disordered" evidence="22">
    <location>
        <begin position="405"/>
        <end position="435"/>
    </location>
</feature>
<feature type="transmembrane region" description="Helical" evidence="23">
    <location>
        <begin position="160"/>
        <end position="178"/>
    </location>
</feature>
<evidence type="ECO:0000256" key="5">
    <source>
        <dbReference type="ARBA" id="ARBA00022676"/>
    </source>
</evidence>
<dbReference type="NCBIfam" id="TIGR02614">
    <property type="entry name" value="ftsW"/>
    <property type="match status" value="1"/>
</dbReference>